<evidence type="ECO:0000256" key="6">
    <source>
        <dbReference type="ARBA" id="ARBA00029466"/>
    </source>
</evidence>
<evidence type="ECO:0000256" key="5">
    <source>
        <dbReference type="ARBA" id="ARBA00023204"/>
    </source>
</evidence>
<dbReference type="EMBL" id="FZNS01000003">
    <property type="protein sequence ID" value="SNR53042.1"/>
    <property type="molecule type" value="Genomic_DNA"/>
</dbReference>
<name>A0A238X2V0_9BACT</name>
<evidence type="ECO:0000256" key="1">
    <source>
        <dbReference type="ARBA" id="ARBA00022722"/>
    </source>
</evidence>
<keyword evidence="8" id="KW-1185">Reference proteome</keyword>
<dbReference type="SUPFAM" id="SSF52980">
    <property type="entry name" value="Restriction endonuclease-like"/>
    <property type="match status" value="1"/>
</dbReference>
<dbReference type="AlphaFoldDB" id="A0A238X2V0"/>
<dbReference type="Proteomes" id="UP000198310">
    <property type="component" value="Unassembled WGS sequence"/>
</dbReference>
<dbReference type="GO" id="GO:0004519">
    <property type="term" value="F:endonuclease activity"/>
    <property type="evidence" value="ECO:0007669"/>
    <property type="project" value="UniProtKB-KW"/>
</dbReference>
<dbReference type="Gene3D" id="3.40.960.10">
    <property type="entry name" value="VSR Endonuclease"/>
    <property type="match status" value="1"/>
</dbReference>
<keyword evidence="1" id="KW-0540">Nuclease</keyword>
<accession>A0A238X2V0</accession>
<keyword evidence="3" id="KW-0227">DNA damage</keyword>
<gene>
    <name evidence="7" type="ORF">SAMN06269173_103414</name>
</gene>
<keyword evidence="4" id="KW-0378">Hydrolase</keyword>
<sequence>MALSRREARVTNSALSMAMKFRDPESGYPMPKSQAVTKTMQGNKAKDSKPELLLRKALWKEGVRGYRLHSKELPGKPDLVFPAKKLIVFVHGCYWHSCPICAIARPRHNASYWNEKLAGNSRRDAQHAERLSELGWKVHTVWECQVKSSLDEAVQRIKNLLAAEV</sequence>
<protein>
    <submittedName>
        <fullName evidence="7">T/G mismatch-specific endonuclease</fullName>
    </submittedName>
</protein>
<dbReference type="GO" id="GO:0016787">
    <property type="term" value="F:hydrolase activity"/>
    <property type="evidence" value="ECO:0007669"/>
    <property type="project" value="UniProtKB-KW"/>
</dbReference>
<proteinExistence type="inferred from homology"/>
<evidence type="ECO:0000256" key="4">
    <source>
        <dbReference type="ARBA" id="ARBA00022801"/>
    </source>
</evidence>
<comment type="similarity">
    <text evidence="6">Belongs to the Vsr family.</text>
</comment>
<dbReference type="InterPro" id="IPR004603">
    <property type="entry name" value="DNA_mismatch_endonuc_vsr"/>
</dbReference>
<dbReference type="NCBIfam" id="TIGR00632">
    <property type="entry name" value="vsr"/>
    <property type="match status" value="1"/>
</dbReference>
<keyword evidence="2 7" id="KW-0255">Endonuclease</keyword>
<evidence type="ECO:0000313" key="7">
    <source>
        <dbReference type="EMBL" id="SNR53042.1"/>
    </source>
</evidence>
<dbReference type="CDD" id="cd00221">
    <property type="entry name" value="Vsr"/>
    <property type="match status" value="1"/>
</dbReference>
<organism evidence="7 8">
    <name type="scientific">Hymenobacter mucosus</name>
    <dbReference type="NCBI Taxonomy" id="1411120"/>
    <lineage>
        <taxon>Bacteria</taxon>
        <taxon>Pseudomonadati</taxon>
        <taxon>Bacteroidota</taxon>
        <taxon>Cytophagia</taxon>
        <taxon>Cytophagales</taxon>
        <taxon>Hymenobacteraceae</taxon>
        <taxon>Hymenobacter</taxon>
    </lineage>
</organism>
<keyword evidence="5" id="KW-0234">DNA repair</keyword>
<dbReference type="InterPro" id="IPR011335">
    <property type="entry name" value="Restrct_endonuc-II-like"/>
</dbReference>
<dbReference type="GO" id="GO:0006298">
    <property type="term" value="P:mismatch repair"/>
    <property type="evidence" value="ECO:0007669"/>
    <property type="project" value="InterPro"/>
</dbReference>
<evidence type="ECO:0000313" key="8">
    <source>
        <dbReference type="Proteomes" id="UP000198310"/>
    </source>
</evidence>
<evidence type="ECO:0000256" key="2">
    <source>
        <dbReference type="ARBA" id="ARBA00022759"/>
    </source>
</evidence>
<evidence type="ECO:0000256" key="3">
    <source>
        <dbReference type="ARBA" id="ARBA00022763"/>
    </source>
</evidence>
<dbReference type="Pfam" id="PF03852">
    <property type="entry name" value="Vsr"/>
    <property type="match status" value="1"/>
</dbReference>
<reference evidence="8" key="1">
    <citation type="submission" date="2017-06" db="EMBL/GenBank/DDBJ databases">
        <authorList>
            <person name="Varghese N."/>
            <person name="Submissions S."/>
        </authorList>
    </citation>
    <scope>NUCLEOTIDE SEQUENCE [LARGE SCALE GENOMIC DNA]</scope>
    <source>
        <strain evidence="8">DSM 28041</strain>
    </source>
</reference>